<proteinExistence type="predicted"/>
<gene>
    <name evidence="2" type="ORF">CCMP2556_LOCUS55657</name>
</gene>
<feature type="transmembrane region" description="Helical" evidence="1">
    <location>
        <begin position="531"/>
        <end position="562"/>
    </location>
</feature>
<feature type="transmembrane region" description="Helical" evidence="1">
    <location>
        <begin position="23"/>
        <end position="43"/>
    </location>
</feature>
<feature type="transmembrane region" description="Helical" evidence="1">
    <location>
        <begin position="590"/>
        <end position="611"/>
    </location>
</feature>
<keyword evidence="3" id="KW-1185">Reference proteome</keyword>
<sequence>MGFLQRTARLSARAVRAGLTPSLVTYFFWIGCVTSVFGAWALISYTPIEEYLCNIHGEVNITNGQTVGCGNCTDTLMLCDKSDCWQQAFNLSWQLDASSPAGQFYDAFQEAALDSTCNSLAMSADSPATMLSNIEDRRLSPSKPQVSESCVTWNCRVLLRAFVRSLSPQLTGPGACTNSNPPIKPPWQATDCTCDAETITMAQATSFRTLCGSMAAGLRIAVYDRHVASKDACYQGSMAAAAAAYPLDIRDFAIDTNCESILQNSQSTLEWFAVRDYITKSLASGGTSATYPIASYCRKVMCTAFVATLQLPECNFENGTYFTSAVVTTTTLDAIATDCANEGMTLTTASMCAEPAFNVSSYCAANNVRRLDELDMDLNVQPGVKALLASLVPERKRDQEEATVPEAPIEEVSFQAERHTSFGHAALQNAVVGFDGVEVFDQNLDDLENCGGNFCTSDRRLQTATTAPATAPASNLQEYTTTPWSTCTCYMQCIPGVRTRSVSCPAGVTCQEPKPSSAQSCVCKHCSDCDVLLFVLITAFAYLFQGVVSFLLWLGFLVVAFLEEDDYIDMSIGLKCIGCFCKFLSIITKIMTYATMLLIILLTITALVPIGDAFSDCKDNATFTMLAIGGICVWVVQLIVGVYMHKYKPMPPWLHTASSSGIKRLFFKPLNVVGP</sequence>
<evidence type="ECO:0008006" key="4">
    <source>
        <dbReference type="Google" id="ProtNLM"/>
    </source>
</evidence>
<feature type="transmembrane region" description="Helical" evidence="1">
    <location>
        <begin position="623"/>
        <end position="644"/>
    </location>
</feature>
<keyword evidence="1" id="KW-0812">Transmembrane</keyword>
<dbReference type="EMBL" id="CAXAMN010029050">
    <property type="protein sequence ID" value="CAK9118625.1"/>
    <property type="molecule type" value="Genomic_DNA"/>
</dbReference>
<keyword evidence="1" id="KW-0472">Membrane</keyword>
<keyword evidence="1" id="KW-1133">Transmembrane helix</keyword>
<reference evidence="2 3" key="1">
    <citation type="submission" date="2024-02" db="EMBL/GenBank/DDBJ databases">
        <authorList>
            <person name="Chen Y."/>
            <person name="Shah S."/>
            <person name="Dougan E. K."/>
            <person name="Thang M."/>
            <person name="Chan C."/>
        </authorList>
    </citation>
    <scope>NUCLEOTIDE SEQUENCE [LARGE SCALE GENOMIC DNA]</scope>
</reference>
<evidence type="ECO:0000313" key="3">
    <source>
        <dbReference type="Proteomes" id="UP001642484"/>
    </source>
</evidence>
<evidence type="ECO:0000256" key="1">
    <source>
        <dbReference type="SAM" id="Phobius"/>
    </source>
</evidence>
<name>A0ABP0T2H4_9DINO</name>
<accession>A0ABP0T2H4</accession>
<dbReference type="Proteomes" id="UP001642484">
    <property type="component" value="Unassembled WGS sequence"/>
</dbReference>
<evidence type="ECO:0000313" key="2">
    <source>
        <dbReference type="EMBL" id="CAK9118625.1"/>
    </source>
</evidence>
<comment type="caution">
    <text evidence="2">The sequence shown here is derived from an EMBL/GenBank/DDBJ whole genome shotgun (WGS) entry which is preliminary data.</text>
</comment>
<dbReference type="PROSITE" id="PS51257">
    <property type="entry name" value="PROKAR_LIPOPROTEIN"/>
    <property type="match status" value="1"/>
</dbReference>
<organism evidence="2 3">
    <name type="scientific">Durusdinium trenchii</name>
    <dbReference type="NCBI Taxonomy" id="1381693"/>
    <lineage>
        <taxon>Eukaryota</taxon>
        <taxon>Sar</taxon>
        <taxon>Alveolata</taxon>
        <taxon>Dinophyceae</taxon>
        <taxon>Suessiales</taxon>
        <taxon>Symbiodiniaceae</taxon>
        <taxon>Durusdinium</taxon>
    </lineage>
</organism>
<protein>
    <recommendedName>
        <fullName evidence="4">Transmembrane protein</fullName>
    </recommendedName>
</protein>